<evidence type="ECO:0000313" key="6">
    <source>
        <dbReference type="EMBL" id="VDL77411.1"/>
    </source>
</evidence>
<evidence type="ECO:0000313" key="7">
    <source>
        <dbReference type="Proteomes" id="UP000271162"/>
    </source>
</evidence>
<keyword evidence="7" id="KW-1185">Reference proteome</keyword>
<reference evidence="8" key="1">
    <citation type="submission" date="2017-02" db="UniProtKB">
        <authorList>
            <consortium name="WormBaseParasite"/>
        </authorList>
    </citation>
    <scope>IDENTIFICATION</scope>
</reference>
<proteinExistence type="predicted"/>
<dbReference type="Proteomes" id="UP000271162">
    <property type="component" value="Unassembled WGS sequence"/>
</dbReference>
<dbReference type="PANTHER" id="PTHR13531">
    <property type="entry name" value="GEO07735P1-RELATED-RELATED"/>
    <property type="match status" value="1"/>
</dbReference>
<dbReference type="InterPro" id="IPR019184">
    <property type="entry name" value="Uncharacterised_TM-17"/>
</dbReference>
<feature type="transmembrane region" description="Helical" evidence="5">
    <location>
        <begin position="16"/>
        <end position="35"/>
    </location>
</feature>
<evidence type="ECO:0000256" key="1">
    <source>
        <dbReference type="ARBA" id="ARBA00004141"/>
    </source>
</evidence>
<dbReference type="WBParaSite" id="NBR_0001382101-mRNA-1">
    <property type="protein sequence ID" value="NBR_0001382101-mRNA-1"/>
    <property type="gene ID" value="NBR_0001382101"/>
</dbReference>
<dbReference type="GO" id="GO:0016020">
    <property type="term" value="C:membrane"/>
    <property type="evidence" value="ECO:0007669"/>
    <property type="project" value="UniProtKB-SubCell"/>
</dbReference>
<dbReference type="Pfam" id="PF09799">
    <property type="entry name" value="Transmemb_17"/>
    <property type="match status" value="1"/>
</dbReference>
<name>A0A0N4YBI2_NIPBR</name>
<keyword evidence="4 5" id="KW-0472">Membrane</keyword>
<gene>
    <name evidence="6" type="ORF">NBR_LOCUS13822</name>
</gene>
<evidence type="ECO:0000256" key="2">
    <source>
        <dbReference type="ARBA" id="ARBA00022692"/>
    </source>
</evidence>
<keyword evidence="3 5" id="KW-1133">Transmembrane helix</keyword>
<evidence type="ECO:0000256" key="4">
    <source>
        <dbReference type="ARBA" id="ARBA00023136"/>
    </source>
</evidence>
<reference evidence="6 7" key="2">
    <citation type="submission" date="2018-11" db="EMBL/GenBank/DDBJ databases">
        <authorList>
            <consortium name="Pathogen Informatics"/>
        </authorList>
    </citation>
    <scope>NUCLEOTIDE SEQUENCE [LARGE SCALE GENOMIC DNA]</scope>
</reference>
<feature type="transmembrane region" description="Helical" evidence="5">
    <location>
        <begin position="79"/>
        <end position="99"/>
    </location>
</feature>
<dbReference type="STRING" id="27835.A0A0N4YBI2"/>
<protein>
    <submittedName>
        <fullName evidence="8">Transmembrane protein</fullName>
    </submittedName>
</protein>
<evidence type="ECO:0000256" key="3">
    <source>
        <dbReference type="ARBA" id="ARBA00022989"/>
    </source>
</evidence>
<dbReference type="GO" id="GO:1905515">
    <property type="term" value="P:non-motile cilium assembly"/>
    <property type="evidence" value="ECO:0007669"/>
    <property type="project" value="TreeGrafter"/>
</dbReference>
<dbReference type="PANTHER" id="PTHR13531:SF0">
    <property type="entry name" value="GEO07735P1-RELATED"/>
    <property type="match status" value="1"/>
</dbReference>
<sequence length="105" mass="12024">MTSNVRSSLTYQLMMIGHRTFSVIFFLVILFVYFYKGSVLPYQNHVRILELLIILAFAPIEAVRLSWGMRGNLTETPAFLAFSSLLSVPVLLILVYLAAFQNYGW</sequence>
<evidence type="ECO:0000256" key="5">
    <source>
        <dbReference type="SAM" id="Phobius"/>
    </source>
</evidence>
<evidence type="ECO:0000313" key="8">
    <source>
        <dbReference type="WBParaSite" id="NBR_0001382101-mRNA-1"/>
    </source>
</evidence>
<dbReference type="AlphaFoldDB" id="A0A0N4YBI2"/>
<dbReference type="EMBL" id="UYSL01021153">
    <property type="protein sequence ID" value="VDL77411.1"/>
    <property type="molecule type" value="Genomic_DNA"/>
</dbReference>
<dbReference type="OMA" id="AEILMFV"/>
<dbReference type="GO" id="GO:0035869">
    <property type="term" value="C:ciliary transition zone"/>
    <property type="evidence" value="ECO:0007669"/>
    <property type="project" value="TreeGrafter"/>
</dbReference>
<keyword evidence="2 5" id="KW-0812">Transmembrane</keyword>
<feature type="transmembrane region" description="Helical" evidence="5">
    <location>
        <begin position="47"/>
        <end position="67"/>
    </location>
</feature>
<accession>A0A0N4YBI2</accession>
<comment type="subcellular location">
    <subcellularLocation>
        <location evidence="1">Membrane</location>
        <topology evidence="1">Multi-pass membrane protein</topology>
    </subcellularLocation>
</comment>
<organism evidence="8">
    <name type="scientific">Nippostrongylus brasiliensis</name>
    <name type="common">Rat hookworm</name>
    <dbReference type="NCBI Taxonomy" id="27835"/>
    <lineage>
        <taxon>Eukaryota</taxon>
        <taxon>Metazoa</taxon>
        <taxon>Ecdysozoa</taxon>
        <taxon>Nematoda</taxon>
        <taxon>Chromadorea</taxon>
        <taxon>Rhabditida</taxon>
        <taxon>Rhabditina</taxon>
        <taxon>Rhabditomorpha</taxon>
        <taxon>Strongyloidea</taxon>
        <taxon>Heligmosomidae</taxon>
        <taxon>Nippostrongylus</taxon>
    </lineage>
</organism>